<dbReference type="AlphaFoldDB" id="A0AB39V6G4"/>
<evidence type="ECO:0000256" key="2">
    <source>
        <dbReference type="ARBA" id="ARBA00022692"/>
    </source>
</evidence>
<feature type="transmembrane region" description="Helical" evidence="5">
    <location>
        <begin position="147"/>
        <end position="165"/>
    </location>
</feature>
<dbReference type="Pfam" id="PF04932">
    <property type="entry name" value="Wzy_C"/>
    <property type="match status" value="1"/>
</dbReference>
<dbReference type="RefSeq" id="WP_369717282.1">
    <property type="nucleotide sequence ID" value="NZ_CP165647.1"/>
</dbReference>
<keyword evidence="7" id="KW-0436">Ligase</keyword>
<proteinExistence type="predicted"/>
<dbReference type="EMBL" id="CP165647">
    <property type="protein sequence ID" value="XDU63250.1"/>
    <property type="molecule type" value="Genomic_DNA"/>
</dbReference>
<evidence type="ECO:0000256" key="4">
    <source>
        <dbReference type="ARBA" id="ARBA00023136"/>
    </source>
</evidence>
<dbReference type="KEGG" id="lala:AB8B28_05255"/>
<reference evidence="7" key="1">
    <citation type="submission" date="2024-07" db="EMBL/GenBank/DDBJ databases">
        <authorList>
            <person name="Li X.-J."/>
            <person name="Wang X."/>
        </authorList>
    </citation>
    <scope>NUCLEOTIDE SEQUENCE</scope>
    <source>
        <strain evidence="7">HSP-536</strain>
    </source>
</reference>
<gene>
    <name evidence="7" type="ORF">AB8B28_05255</name>
</gene>
<evidence type="ECO:0000313" key="7">
    <source>
        <dbReference type="EMBL" id="XDU63250.1"/>
    </source>
</evidence>
<evidence type="ECO:0000256" key="3">
    <source>
        <dbReference type="ARBA" id="ARBA00022989"/>
    </source>
</evidence>
<dbReference type="PANTHER" id="PTHR37422:SF17">
    <property type="entry name" value="O-ANTIGEN LIGASE"/>
    <property type="match status" value="1"/>
</dbReference>
<organism evidence="7">
    <name type="scientific">Leptotrichia alba</name>
    <dbReference type="NCBI Taxonomy" id="3239304"/>
    <lineage>
        <taxon>Bacteria</taxon>
        <taxon>Fusobacteriati</taxon>
        <taxon>Fusobacteriota</taxon>
        <taxon>Fusobacteriia</taxon>
        <taxon>Fusobacteriales</taxon>
        <taxon>Leptotrichiaceae</taxon>
        <taxon>Leptotrichia</taxon>
    </lineage>
</organism>
<feature type="transmembrane region" description="Helical" evidence="5">
    <location>
        <begin position="193"/>
        <end position="209"/>
    </location>
</feature>
<dbReference type="GO" id="GO:0016874">
    <property type="term" value="F:ligase activity"/>
    <property type="evidence" value="ECO:0007669"/>
    <property type="project" value="UniProtKB-KW"/>
</dbReference>
<dbReference type="InterPro" id="IPR051533">
    <property type="entry name" value="WaaL-like"/>
</dbReference>
<keyword evidence="3 5" id="KW-1133">Transmembrane helix</keyword>
<accession>A0AB39V6G4</accession>
<name>A0AB39V6G4_9FUSO</name>
<feature type="transmembrane region" description="Helical" evidence="5">
    <location>
        <begin position="22"/>
        <end position="50"/>
    </location>
</feature>
<evidence type="ECO:0000256" key="5">
    <source>
        <dbReference type="SAM" id="Phobius"/>
    </source>
</evidence>
<feature type="transmembrane region" description="Helical" evidence="5">
    <location>
        <begin position="86"/>
        <end position="104"/>
    </location>
</feature>
<keyword evidence="4 5" id="KW-0472">Membrane</keyword>
<keyword evidence="2 5" id="KW-0812">Transmembrane</keyword>
<feature type="transmembrane region" description="Helical" evidence="5">
    <location>
        <begin position="322"/>
        <end position="355"/>
    </location>
</feature>
<protein>
    <submittedName>
        <fullName evidence="7">O-antigen ligase family protein</fullName>
    </submittedName>
</protein>
<evidence type="ECO:0000259" key="6">
    <source>
        <dbReference type="Pfam" id="PF04932"/>
    </source>
</evidence>
<feature type="domain" description="O-antigen ligase-related" evidence="6">
    <location>
        <begin position="176"/>
        <end position="303"/>
    </location>
</feature>
<sequence>MLLKTEGGNLEIEKNQKYLQKLYLLLGTSIFIHYGLVILFSILILINIFATGEYKKIFKDKSLITIGIVLGFSIITSVFYRNILGLIAVPIFLCLVVGRYYTLIVNVEFKNRNLEWMAKFSGVSFFIGLCEFLFTHDRAGYFAYFNPNYLGSIMMMSAIINLYFAFEKKSKINILIFFVNILTIFLTGSRSSLIAVVLGIFALFFYFLRKRYFAGGILLLLGYAIGVISGVLPFLRENTLVEYFWLRVEIIDMAFRIFKRTNILYGHGNFYYYKFTNHVYPHSHNALVELLLSYGLIGTIALLTVFLRYLYDILRNDRNNVLKIALIAGIVVHNFTDFAIFWIQTVLLFIMALSYEEENEQIRGYGFRKNRKNKIERNKK</sequence>
<feature type="transmembrane region" description="Helical" evidence="5">
    <location>
        <begin position="291"/>
        <end position="310"/>
    </location>
</feature>
<feature type="transmembrane region" description="Helical" evidence="5">
    <location>
        <begin position="62"/>
        <end position="80"/>
    </location>
</feature>
<feature type="transmembrane region" description="Helical" evidence="5">
    <location>
        <begin position="216"/>
        <end position="235"/>
    </location>
</feature>
<dbReference type="PANTHER" id="PTHR37422">
    <property type="entry name" value="TEICHURONIC ACID BIOSYNTHESIS PROTEIN TUAE"/>
    <property type="match status" value="1"/>
</dbReference>
<comment type="subcellular location">
    <subcellularLocation>
        <location evidence="1">Membrane</location>
        <topology evidence="1">Multi-pass membrane protein</topology>
    </subcellularLocation>
</comment>
<dbReference type="InterPro" id="IPR007016">
    <property type="entry name" value="O-antigen_ligase-rel_domated"/>
</dbReference>
<dbReference type="GO" id="GO:0016020">
    <property type="term" value="C:membrane"/>
    <property type="evidence" value="ECO:0007669"/>
    <property type="project" value="UniProtKB-SubCell"/>
</dbReference>
<evidence type="ECO:0000256" key="1">
    <source>
        <dbReference type="ARBA" id="ARBA00004141"/>
    </source>
</evidence>